<comment type="similarity">
    <text evidence="1">Belongs to the glycosyl hydrolase 16 family.</text>
</comment>
<dbReference type="PANTHER" id="PTHR10963">
    <property type="entry name" value="GLYCOSYL HYDROLASE-RELATED"/>
    <property type="match status" value="1"/>
</dbReference>
<keyword evidence="4" id="KW-1185">Reference proteome</keyword>
<sequence>MNRLKTNISTCAVVTGILMSCNSVSFVEKASAKGGKGKTSMAPTSQVESNRLNVDDWHLVWNDEFDYANDELEKNWISQNGATEHPLVASSRWRENAVVENGELKLITKKETRAGQDWTSGNVWTKQNFGYGYFEARYKYAAAPATNNSFWLWPKHGSPKGEKQCEVDINEGHYPNVINSNVHNWTDKWTLANGKQKHYSNQIAHTLVGQPEHNIVLDKAISTNKIRLTSKNPKAVHLREFRVFPAGIKAFPDAHKALDNEIINYAAAADVTITNNGTNSAEGAKTKFSVDNNLDSRWISRSTGKKWIQYEWADKKEIGGIQLVNGLLAQDGINNGWLEPKLAARNLMTDFTLEYFDGQKWQVFHDYQSSDIANFGEEYHTYGVAWDEDFFRFYFDGELYYTLRNDACFSETTILFSLAILKGNYSGEITDALDGTAMTIDYVRYYQAK</sequence>
<accession>A0ABU3SVP2</accession>
<dbReference type="InterPro" id="IPR013320">
    <property type="entry name" value="ConA-like_dom_sf"/>
</dbReference>
<evidence type="ECO:0000256" key="1">
    <source>
        <dbReference type="ARBA" id="ARBA00006865"/>
    </source>
</evidence>
<name>A0ABU3SVP2_9ALTE</name>
<dbReference type="RefSeq" id="WP_316025709.1">
    <property type="nucleotide sequence ID" value="NZ_JAWDIO010000002.1"/>
</dbReference>
<dbReference type="InterPro" id="IPR000757">
    <property type="entry name" value="Beta-glucanase-like"/>
</dbReference>
<reference evidence="3 4" key="1">
    <citation type="submission" date="2023-10" db="EMBL/GenBank/DDBJ databases">
        <title>Glaciecola aquimarina strain GGW-M5 nov., isolated from a coastal seawater.</title>
        <authorList>
            <person name="Bayburt H."/>
            <person name="Kim J.M."/>
            <person name="Choi B.J."/>
            <person name="Jeon C.O."/>
        </authorList>
    </citation>
    <scope>NUCLEOTIDE SEQUENCE [LARGE SCALE GENOMIC DNA]</scope>
    <source>
        <strain evidence="3 4">KCTC 32108</strain>
    </source>
</reference>
<evidence type="ECO:0000313" key="4">
    <source>
        <dbReference type="Proteomes" id="UP001247805"/>
    </source>
</evidence>
<organism evidence="3 4">
    <name type="scientific">Paraglaciecola aquimarina</name>
    <dbReference type="NCBI Taxonomy" id="1235557"/>
    <lineage>
        <taxon>Bacteria</taxon>
        <taxon>Pseudomonadati</taxon>
        <taxon>Pseudomonadota</taxon>
        <taxon>Gammaproteobacteria</taxon>
        <taxon>Alteromonadales</taxon>
        <taxon>Alteromonadaceae</taxon>
        <taxon>Paraglaciecola</taxon>
    </lineage>
</organism>
<evidence type="ECO:0000313" key="3">
    <source>
        <dbReference type="EMBL" id="MDU0354085.1"/>
    </source>
</evidence>
<dbReference type="Pfam" id="PF00722">
    <property type="entry name" value="Glyco_hydro_16"/>
    <property type="match status" value="2"/>
</dbReference>
<dbReference type="EMBL" id="JAWDIO010000002">
    <property type="protein sequence ID" value="MDU0354085.1"/>
    <property type="molecule type" value="Genomic_DNA"/>
</dbReference>
<comment type="caution">
    <text evidence="3">The sequence shown here is derived from an EMBL/GenBank/DDBJ whole genome shotgun (WGS) entry which is preliminary data.</text>
</comment>
<evidence type="ECO:0000259" key="2">
    <source>
        <dbReference type="PROSITE" id="PS51762"/>
    </source>
</evidence>
<gene>
    <name evidence="3" type="ORF">RS130_09175</name>
</gene>
<dbReference type="PROSITE" id="PS51762">
    <property type="entry name" value="GH16_2"/>
    <property type="match status" value="1"/>
</dbReference>
<dbReference type="Gene3D" id="2.60.120.200">
    <property type="match status" value="2"/>
</dbReference>
<protein>
    <submittedName>
        <fullName evidence="3">Family 16 glycosylhydrolase</fullName>
    </submittedName>
</protein>
<dbReference type="Proteomes" id="UP001247805">
    <property type="component" value="Unassembled WGS sequence"/>
</dbReference>
<feature type="domain" description="GH16" evidence="2">
    <location>
        <begin position="43"/>
        <end position="449"/>
    </location>
</feature>
<dbReference type="PANTHER" id="PTHR10963:SF55">
    <property type="entry name" value="GLYCOSIDE HYDROLASE FAMILY 16 PROTEIN"/>
    <property type="match status" value="1"/>
</dbReference>
<dbReference type="PROSITE" id="PS51257">
    <property type="entry name" value="PROKAR_LIPOPROTEIN"/>
    <property type="match status" value="1"/>
</dbReference>
<proteinExistence type="inferred from homology"/>
<dbReference type="InterPro" id="IPR050546">
    <property type="entry name" value="Glycosyl_Hydrlase_16"/>
</dbReference>
<dbReference type="SUPFAM" id="SSF49899">
    <property type="entry name" value="Concanavalin A-like lectins/glucanases"/>
    <property type="match status" value="1"/>
</dbReference>